<dbReference type="STRING" id="1191523.MROS_1286"/>
<dbReference type="Pfam" id="PF17674">
    <property type="entry name" value="HHH_9"/>
    <property type="match status" value="1"/>
</dbReference>
<dbReference type="GO" id="GO:0003729">
    <property type="term" value="F:mRNA binding"/>
    <property type="evidence" value="ECO:0007669"/>
    <property type="project" value="TreeGrafter"/>
</dbReference>
<dbReference type="InterPro" id="IPR023323">
    <property type="entry name" value="Tex-like_dom_sf"/>
</dbReference>
<dbReference type="InterPro" id="IPR012337">
    <property type="entry name" value="RNaseH-like_sf"/>
</dbReference>
<dbReference type="PANTHER" id="PTHR10724">
    <property type="entry name" value="30S RIBOSOMAL PROTEIN S1"/>
    <property type="match status" value="1"/>
</dbReference>
<dbReference type="PROSITE" id="PS50126">
    <property type="entry name" value="S1"/>
    <property type="match status" value="1"/>
</dbReference>
<protein>
    <submittedName>
        <fullName evidence="2">RNA binding S1 domain protein</fullName>
    </submittedName>
</protein>
<dbReference type="GO" id="GO:0006139">
    <property type="term" value="P:nucleobase-containing compound metabolic process"/>
    <property type="evidence" value="ECO:0007669"/>
    <property type="project" value="InterPro"/>
</dbReference>
<dbReference type="GO" id="GO:0005737">
    <property type="term" value="C:cytoplasm"/>
    <property type="evidence" value="ECO:0007669"/>
    <property type="project" value="UniProtKB-ARBA"/>
</dbReference>
<dbReference type="Gene3D" id="2.40.50.140">
    <property type="entry name" value="Nucleic acid-binding proteins"/>
    <property type="match status" value="1"/>
</dbReference>
<dbReference type="CDD" id="cd05685">
    <property type="entry name" value="S1_Tex"/>
    <property type="match status" value="1"/>
</dbReference>
<dbReference type="InterPro" id="IPR037027">
    <property type="entry name" value="YqgF/RNaseH-like_dom_sf"/>
</dbReference>
<dbReference type="InterPro" id="IPR012340">
    <property type="entry name" value="NA-bd_OB-fold"/>
</dbReference>
<dbReference type="InterPro" id="IPR055179">
    <property type="entry name" value="Tex-like_central_region"/>
</dbReference>
<dbReference type="InterPro" id="IPR010994">
    <property type="entry name" value="RuvA_2-like"/>
</dbReference>
<dbReference type="Pfam" id="PF16921">
    <property type="entry name" value="Tex_YqgF"/>
    <property type="match status" value="1"/>
</dbReference>
<dbReference type="SUPFAM" id="SSF158832">
    <property type="entry name" value="Tex N-terminal region-like"/>
    <property type="match status" value="1"/>
</dbReference>
<evidence type="ECO:0000313" key="2">
    <source>
        <dbReference type="EMBL" id="AFN74523.1"/>
    </source>
</evidence>
<reference evidence="2 3" key="1">
    <citation type="journal article" date="2013" name="PLoS ONE">
        <title>Genomic analysis of Melioribacter roseus, facultatively anaerobic organotrophic bacterium representing a novel deep lineage within Bacteriodetes/Chlorobi group.</title>
        <authorList>
            <person name="Kadnikov V.V."/>
            <person name="Mardanov A.V."/>
            <person name="Podosokorskaya O.A."/>
            <person name="Gavrilov S.N."/>
            <person name="Kublanov I.V."/>
            <person name="Beletsky A.V."/>
            <person name="Bonch-Osmolovskaya E.A."/>
            <person name="Ravin N.V."/>
        </authorList>
    </citation>
    <scope>NUCLEOTIDE SEQUENCE [LARGE SCALE GENOMIC DNA]</scope>
    <source>
        <strain evidence="3">JCM 17771 / P3M-2</strain>
    </source>
</reference>
<dbReference type="SUPFAM" id="SSF53098">
    <property type="entry name" value="Ribonuclease H-like"/>
    <property type="match status" value="1"/>
</dbReference>
<gene>
    <name evidence="2" type="ordered locus">MROS_1286</name>
</gene>
<dbReference type="InterPro" id="IPR018974">
    <property type="entry name" value="Tex-like_N"/>
</dbReference>
<dbReference type="FunFam" id="2.40.50.140:FF:000051">
    <property type="entry name" value="RNA-binding transcriptional accessory protein"/>
    <property type="match status" value="1"/>
</dbReference>
<dbReference type="PATRIC" id="fig|1191523.3.peg.1364"/>
<dbReference type="GO" id="GO:0003735">
    <property type="term" value="F:structural constituent of ribosome"/>
    <property type="evidence" value="ECO:0007669"/>
    <property type="project" value="TreeGrafter"/>
</dbReference>
<dbReference type="Pfam" id="PF12836">
    <property type="entry name" value="HHH_3"/>
    <property type="match status" value="1"/>
</dbReference>
<dbReference type="SUPFAM" id="SSF47781">
    <property type="entry name" value="RuvA domain 2-like"/>
    <property type="match status" value="2"/>
</dbReference>
<dbReference type="Proteomes" id="UP000009011">
    <property type="component" value="Chromosome"/>
</dbReference>
<dbReference type="RefSeq" id="WP_014855958.1">
    <property type="nucleotide sequence ID" value="NC_018178.1"/>
</dbReference>
<dbReference type="Pfam" id="PF22706">
    <property type="entry name" value="Tex_central_region"/>
    <property type="match status" value="1"/>
</dbReference>
<dbReference type="AlphaFoldDB" id="I6ZZW1"/>
<dbReference type="InterPro" id="IPR050437">
    <property type="entry name" value="Ribos_protein_bS1-like"/>
</dbReference>
<dbReference type="HOGENOM" id="CLU_009833_0_2_10"/>
<dbReference type="InterPro" id="IPR023319">
    <property type="entry name" value="Tex-like_HTH_dom_sf"/>
</dbReference>
<dbReference type="Gene3D" id="1.10.3500.10">
    <property type="entry name" value="Tex N-terminal region-like"/>
    <property type="match status" value="1"/>
</dbReference>
<dbReference type="SMART" id="SM00316">
    <property type="entry name" value="S1"/>
    <property type="match status" value="1"/>
</dbReference>
<dbReference type="InterPro" id="IPR003029">
    <property type="entry name" value="S1_domain"/>
</dbReference>
<evidence type="ECO:0000259" key="1">
    <source>
        <dbReference type="PROSITE" id="PS50126"/>
    </source>
</evidence>
<dbReference type="GO" id="GO:0006412">
    <property type="term" value="P:translation"/>
    <property type="evidence" value="ECO:0007669"/>
    <property type="project" value="TreeGrafter"/>
</dbReference>
<name>I6ZZW1_MELRP</name>
<feature type="domain" description="S1 motif" evidence="1">
    <location>
        <begin position="652"/>
        <end position="721"/>
    </location>
</feature>
<dbReference type="Gene3D" id="1.10.10.650">
    <property type="entry name" value="RuvA domain 2-like"/>
    <property type="match status" value="1"/>
</dbReference>
<dbReference type="eggNOG" id="COG2183">
    <property type="taxonomic scope" value="Bacteria"/>
</dbReference>
<dbReference type="InterPro" id="IPR032639">
    <property type="entry name" value="Tex_YqgF"/>
</dbReference>
<organism evidence="2 3">
    <name type="scientific">Melioribacter roseus (strain DSM 23840 / JCM 17771 / VKM B-2668 / P3M-2)</name>
    <dbReference type="NCBI Taxonomy" id="1191523"/>
    <lineage>
        <taxon>Bacteria</taxon>
        <taxon>Pseudomonadati</taxon>
        <taxon>Ignavibacteriota</taxon>
        <taxon>Ignavibacteria</taxon>
        <taxon>Ignavibacteriales</taxon>
        <taxon>Melioribacteraceae</taxon>
        <taxon>Melioribacter</taxon>
    </lineage>
</organism>
<dbReference type="OrthoDB" id="9804714at2"/>
<dbReference type="FunFam" id="1.10.150.310:FF:000001">
    <property type="entry name" value="RNA-binding transcriptional accessory protein"/>
    <property type="match status" value="1"/>
</dbReference>
<dbReference type="PANTHER" id="PTHR10724:SF10">
    <property type="entry name" value="S1 RNA-BINDING DOMAIN-CONTAINING PROTEIN 1"/>
    <property type="match status" value="1"/>
</dbReference>
<proteinExistence type="predicted"/>
<dbReference type="SUPFAM" id="SSF50249">
    <property type="entry name" value="Nucleic acid-binding proteins"/>
    <property type="match status" value="1"/>
</dbReference>
<dbReference type="EMBL" id="CP003557">
    <property type="protein sequence ID" value="AFN74523.1"/>
    <property type="molecule type" value="Genomic_DNA"/>
</dbReference>
<dbReference type="Pfam" id="PF00575">
    <property type="entry name" value="S1"/>
    <property type="match status" value="1"/>
</dbReference>
<dbReference type="Gene3D" id="1.10.150.310">
    <property type="entry name" value="Tex RuvX-like domain-like"/>
    <property type="match status" value="1"/>
</dbReference>
<dbReference type="InterPro" id="IPR044146">
    <property type="entry name" value="S1_Tex"/>
</dbReference>
<dbReference type="FunFam" id="1.10.10.650:FF:000001">
    <property type="entry name" value="S1 RNA-binding domain 1"/>
    <property type="match status" value="1"/>
</dbReference>
<dbReference type="InterPro" id="IPR041692">
    <property type="entry name" value="HHH_9"/>
</dbReference>
<accession>I6ZZW1</accession>
<dbReference type="KEGG" id="mro:MROS_1286"/>
<sequence length="727" mass="81725">MNYFLLIAREIGIGKEQVASAVNLFNEGATVPFIARYRKEKTGGLDETQLRSIEEKYNYYNLLEERKQTVLKSIEEQGKLTPELEEKIRSATKLQTVEDLYLPYKPKRKTRATIAIAKGLEPLADFILDNPLFDGSLEEEASKYIDPEKGVETAEDAIKGAGDIIAERISDTAEVRAAVREYLLENSFLVSEKAQLKPEERDKNKKDVYEVYHRFSIPVKKIKPYQTLAVNRGEREKFLKVSISYEREEVEKIIYEKFFPYERTVFEDFLKETVRDSLLRLISPSIEREIRNHLTEEADNHAIEVFATNLRQLLLQPPISGKIIMGIDPGYVSGCKVAVIDTTGKYLEGTTIYPHEPQKKTEAAKKTTLELIKKYSVDLIAIGNGTASRETELLIAEIIKENNLDTKYLIVSEAGASVYSASVLAKSEFPDLEAAQRGNISIARRVLDPLAELVKIDPKSIGVGLYQHDVDQKKLSKKLDDVVVSCVNYVGVDLNTASLSLLSYVSGLSKPIAKRIVDYREKRGRFNTREELKEIRGIGEKVFEQSAGFLKIPGGENPLDNTFIHPESYGAVQKLLDLAGVSPAEINKKGNLIELYVKSKGIDKVAEQVGTGVPTLKDIIENLKKPGRDPREDLPKPILRSDVLKMEDLKIGMRLKGTVRNIVDFGAFVDIGVKHDGLIHISQMSNRFVKNPFDIINVSDIVEVEILNVDIEKERISLKLIGKAAEI</sequence>
<dbReference type="Gene3D" id="3.30.420.140">
    <property type="entry name" value="YqgF/RNase H-like domain"/>
    <property type="match status" value="1"/>
</dbReference>
<dbReference type="InterPro" id="IPR006641">
    <property type="entry name" value="YqgF/RNaseH-like_dom"/>
</dbReference>
<dbReference type="Pfam" id="PF09371">
    <property type="entry name" value="Tex_N"/>
    <property type="match status" value="1"/>
</dbReference>
<dbReference type="SMART" id="SM00732">
    <property type="entry name" value="YqgFc"/>
    <property type="match status" value="1"/>
</dbReference>
<dbReference type="FunFam" id="3.30.420.140:FF:000001">
    <property type="entry name" value="RNA-binding transcriptional accessory protein"/>
    <property type="match status" value="1"/>
</dbReference>
<keyword evidence="3" id="KW-1185">Reference proteome</keyword>
<evidence type="ECO:0000313" key="3">
    <source>
        <dbReference type="Proteomes" id="UP000009011"/>
    </source>
</evidence>